<dbReference type="EMBL" id="JAGFBR010000005">
    <property type="protein sequence ID" value="KAH0467001.1"/>
    <property type="molecule type" value="Genomic_DNA"/>
</dbReference>
<proteinExistence type="predicted"/>
<name>A0AAV7HEI9_DENCH</name>
<dbReference type="Proteomes" id="UP000775213">
    <property type="component" value="Unassembled WGS sequence"/>
</dbReference>
<sequence length="137" mass="15545">MNFANFGRTRFVARNTTNNHPCTLFSSVVLEDPCTPFSSMVGLKTSGLGDILKVWDTAFSNKLRILRSKKKTFVTTHSNKLSQNSLKSFNSLKLKVQNSIDSILELSHTILPKHLQNCFAFCCMFPQDHKFDKDDLV</sequence>
<organism evidence="1 2">
    <name type="scientific">Dendrobium chrysotoxum</name>
    <name type="common">Orchid</name>
    <dbReference type="NCBI Taxonomy" id="161865"/>
    <lineage>
        <taxon>Eukaryota</taxon>
        <taxon>Viridiplantae</taxon>
        <taxon>Streptophyta</taxon>
        <taxon>Embryophyta</taxon>
        <taxon>Tracheophyta</taxon>
        <taxon>Spermatophyta</taxon>
        <taxon>Magnoliopsida</taxon>
        <taxon>Liliopsida</taxon>
        <taxon>Asparagales</taxon>
        <taxon>Orchidaceae</taxon>
        <taxon>Epidendroideae</taxon>
        <taxon>Malaxideae</taxon>
        <taxon>Dendrobiinae</taxon>
        <taxon>Dendrobium</taxon>
    </lineage>
</organism>
<gene>
    <name evidence="1" type="ORF">IEQ34_004239</name>
</gene>
<protein>
    <submittedName>
        <fullName evidence="1">Uncharacterized protein</fullName>
    </submittedName>
</protein>
<dbReference type="AlphaFoldDB" id="A0AAV7HEI9"/>
<keyword evidence="2" id="KW-1185">Reference proteome</keyword>
<evidence type="ECO:0000313" key="1">
    <source>
        <dbReference type="EMBL" id="KAH0467001.1"/>
    </source>
</evidence>
<reference evidence="1 2" key="1">
    <citation type="journal article" date="2021" name="Hortic Res">
        <title>Chromosome-scale assembly of the Dendrobium chrysotoxum genome enhances the understanding of orchid evolution.</title>
        <authorList>
            <person name="Zhang Y."/>
            <person name="Zhang G.Q."/>
            <person name="Zhang D."/>
            <person name="Liu X.D."/>
            <person name="Xu X.Y."/>
            <person name="Sun W.H."/>
            <person name="Yu X."/>
            <person name="Zhu X."/>
            <person name="Wang Z.W."/>
            <person name="Zhao X."/>
            <person name="Zhong W.Y."/>
            <person name="Chen H."/>
            <person name="Yin W.L."/>
            <person name="Huang T."/>
            <person name="Niu S.C."/>
            <person name="Liu Z.J."/>
        </authorList>
    </citation>
    <scope>NUCLEOTIDE SEQUENCE [LARGE SCALE GENOMIC DNA]</scope>
    <source>
        <strain evidence="1">Lindl</strain>
    </source>
</reference>
<accession>A0AAV7HEI9</accession>
<comment type="caution">
    <text evidence="1">The sequence shown here is derived from an EMBL/GenBank/DDBJ whole genome shotgun (WGS) entry which is preliminary data.</text>
</comment>
<evidence type="ECO:0000313" key="2">
    <source>
        <dbReference type="Proteomes" id="UP000775213"/>
    </source>
</evidence>